<dbReference type="InterPro" id="IPR039421">
    <property type="entry name" value="Type_1_exporter"/>
</dbReference>
<feature type="transmembrane region" description="Helical" evidence="8">
    <location>
        <begin position="140"/>
        <end position="159"/>
    </location>
</feature>
<evidence type="ECO:0000256" key="1">
    <source>
        <dbReference type="ARBA" id="ARBA00004651"/>
    </source>
</evidence>
<evidence type="ECO:0000256" key="8">
    <source>
        <dbReference type="SAM" id="Phobius"/>
    </source>
</evidence>
<dbReference type="Pfam" id="PF00005">
    <property type="entry name" value="ABC_tran"/>
    <property type="match status" value="1"/>
</dbReference>
<dbReference type="PROSITE" id="PS00211">
    <property type="entry name" value="ABC_TRANSPORTER_1"/>
    <property type="match status" value="1"/>
</dbReference>
<dbReference type="GO" id="GO:0005886">
    <property type="term" value="C:plasma membrane"/>
    <property type="evidence" value="ECO:0007669"/>
    <property type="project" value="UniProtKB-SubCell"/>
</dbReference>
<sequence>MEKRVFDFSLLKRVFSFAAPYRRYFYLSMFLTVLLALISPVRPFLIQLSVDKYITNQWAQMLLIVTIIQIGLLLVETAMRFLFSFITNWLGQSVIKDLRLAVYRKVVKLNLAFFDRTPIGTLTTRTINDIEAINDIFSEGIISIVADVLMIFAILGVMFYEDWRLTLISLSPFPVLILATYWFKESVNKSFHRVRNAVAALNAFVQEHLTGILIVQAFSAEHREFGKFRNINKDHRKANIDAIFAYSIFFPVVEIILAISLGLMVWWGSNKVLNYEVTQGVMIAFIMYLNMLFRPLRILADKFNTLQMGMVASERVFKVLDSEESLPDNGTHSAKDMKGAIDFEHVWFAYKEERYVLKDITFHAKPGQTIALVGHTGSGKTTIISILNRLYDIQKGRICIDGIPLQDYKLDELRSRVGVVLQDVFLFAGSVYENITLRNPAISREQVEHAAKLIGMHEFILQLPGGYDFPVMERGSTLSLGQRQLISFIRALLYNPAILILDEATSSVDTESEMLIQHAIEKLIAGRTAIVIAHRLSTISKADQIIVLDKGEIKELGTHEELLKQEGYYHKLYTMQFASSQALPN</sequence>
<evidence type="ECO:0000256" key="3">
    <source>
        <dbReference type="ARBA" id="ARBA00022692"/>
    </source>
</evidence>
<reference evidence="11 12" key="1">
    <citation type="submission" date="2019-07" db="EMBL/GenBank/DDBJ databases">
        <title>Whole genome shotgun sequence of Chitinophaga cymbidii NBRC 109752.</title>
        <authorList>
            <person name="Hosoyama A."/>
            <person name="Uohara A."/>
            <person name="Ohji S."/>
            <person name="Ichikawa N."/>
        </authorList>
    </citation>
    <scope>NUCLEOTIDE SEQUENCE [LARGE SCALE GENOMIC DNA]</scope>
    <source>
        <strain evidence="11 12">NBRC 109752</strain>
    </source>
</reference>
<dbReference type="InterPro" id="IPR017871">
    <property type="entry name" value="ABC_transporter-like_CS"/>
</dbReference>
<dbReference type="InterPro" id="IPR027417">
    <property type="entry name" value="P-loop_NTPase"/>
</dbReference>
<organism evidence="11 12">
    <name type="scientific">Chitinophaga cymbidii</name>
    <dbReference type="NCBI Taxonomy" id="1096750"/>
    <lineage>
        <taxon>Bacteria</taxon>
        <taxon>Pseudomonadati</taxon>
        <taxon>Bacteroidota</taxon>
        <taxon>Chitinophagia</taxon>
        <taxon>Chitinophagales</taxon>
        <taxon>Chitinophagaceae</taxon>
        <taxon>Chitinophaga</taxon>
    </lineage>
</organism>
<evidence type="ECO:0000313" key="11">
    <source>
        <dbReference type="EMBL" id="GEP95644.1"/>
    </source>
</evidence>
<keyword evidence="6 8" id="KW-1133">Transmembrane helix</keyword>
<dbReference type="InterPro" id="IPR003593">
    <property type="entry name" value="AAA+_ATPase"/>
</dbReference>
<evidence type="ECO:0000256" key="2">
    <source>
        <dbReference type="ARBA" id="ARBA00022448"/>
    </source>
</evidence>
<dbReference type="PANTHER" id="PTHR43394:SF1">
    <property type="entry name" value="ATP-BINDING CASSETTE SUB-FAMILY B MEMBER 10, MITOCHONDRIAL"/>
    <property type="match status" value="1"/>
</dbReference>
<dbReference type="EMBL" id="BKAU01000001">
    <property type="protein sequence ID" value="GEP95644.1"/>
    <property type="molecule type" value="Genomic_DNA"/>
</dbReference>
<dbReference type="FunFam" id="3.40.50.300:FF:000287">
    <property type="entry name" value="Multidrug ABC transporter ATP-binding protein"/>
    <property type="match status" value="1"/>
</dbReference>
<comment type="subcellular location">
    <subcellularLocation>
        <location evidence="1">Cell membrane</location>
        <topology evidence="1">Multi-pass membrane protein</topology>
    </subcellularLocation>
</comment>
<keyword evidence="3 8" id="KW-0812">Transmembrane</keyword>
<feature type="transmembrane region" description="Helical" evidence="8">
    <location>
        <begin position="273"/>
        <end position="293"/>
    </location>
</feature>
<dbReference type="AlphaFoldDB" id="A0A512RJ01"/>
<gene>
    <name evidence="11" type="ORF">CCY01nite_19040</name>
</gene>
<evidence type="ECO:0000313" key="12">
    <source>
        <dbReference type="Proteomes" id="UP000321436"/>
    </source>
</evidence>
<evidence type="ECO:0000256" key="5">
    <source>
        <dbReference type="ARBA" id="ARBA00022840"/>
    </source>
</evidence>
<feature type="transmembrane region" description="Helical" evidence="8">
    <location>
        <begin position="165"/>
        <end position="183"/>
    </location>
</feature>
<feature type="transmembrane region" description="Helical" evidence="8">
    <location>
        <begin position="243"/>
        <end position="267"/>
    </location>
</feature>
<dbReference type="SMART" id="SM00382">
    <property type="entry name" value="AAA"/>
    <property type="match status" value="1"/>
</dbReference>
<proteinExistence type="predicted"/>
<dbReference type="PROSITE" id="PS50893">
    <property type="entry name" value="ABC_TRANSPORTER_2"/>
    <property type="match status" value="1"/>
</dbReference>
<feature type="domain" description="ABC transporter" evidence="9">
    <location>
        <begin position="341"/>
        <end position="575"/>
    </location>
</feature>
<feature type="transmembrane region" description="Helical" evidence="8">
    <location>
        <begin position="58"/>
        <end position="75"/>
    </location>
</feature>
<dbReference type="Gene3D" id="1.20.1560.10">
    <property type="entry name" value="ABC transporter type 1, transmembrane domain"/>
    <property type="match status" value="1"/>
</dbReference>
<evidence type="ECO:0000256" key="6">
    <source>
        <dbReference type="ARBA" id="ARBA00022989"/>
    </source>
</evidence>
<dbReference type="SUPFAM" id="SSF90123">
    <property type="entry name" value="ABC transporter transmembrane region"/>
    <property type="match status" value="1"/>
</dbReference>
<dbReference type="Pfam" id="PF00664">
    <property type="entry name" value="ABC_membrane"/>
    <property type="match status" value="1"/>
</dbReference>
<dbReference type="PANTHER" id="PTHR43394">
    <property type="entry name" value="ATP-DEPENDENT PERMEASE MDL1, MITOCHONDRIAL"/>
    <property type="match status" value="1"/>
</dbReference>
<dbReference type="PROSITE" id="PS50929">
    <property type="entry name" value="ABC_TM1F"/>
    <property type="match status" value="1"/>
</dbReference>
<dbReference type="GO" id="GO:0015421">
    <property type="term" value="F:ABC-type oligopeptide transporter activity"/>
    <property type="evidence" value="ECO:0007669"/>
    <property type="project" value="TreeGrafter"/>
</dbReference>
<keyword evidence="12" id="KW-1185">Reference proteome</keyword>
<feature type="transmembrane region" description="Helical" evidence="8">
    <location>
        <begin position="21"/>
        <end position="38"/>
    </location>
</feature>
<keyword evidence="2" id="KW-0813">Transport</keyword>
<name>A0A512RJ01_9BACT</name>
<feature type="domain" description="ABC transmembrane type-1" evidence="10">
    <location>
        <begin position="27"/>
        <end position="308"/>
    </location>
</feature>
<protein>
    <submittedName>
        <fullName evidence="11">Xenobiotic ABC transporter ATP-binding protein</fullName>
    </submittedName>
</protein>
<dbReference type="CDD" id="cd18544">
    <property type="entry name" value="ABC_6TM_TmrA_like"/>
    <property type="match status" value="1"/>
</dbReference>
<accession>A0A512RJ01</accession>
<dbReference type="GO" id="GO:0005524">
    <property type="term" value="F:ATP binding"/>
    <property type="evidence" value="ECO:0007669"/>
    <property type="project" value="UniProtKB-KW"/>
</dbReference>
<dbReference type="Proteomes" id="UP000321436">
    <property type="component" value="Unassembled WGS sequence"/>
</dbReference>
<dbReference type="OrthoDB" id="9760358at2"/>
<comment type="caution">
    <text evidence="11">The sequence shown here is derived from an EMBL/GenBank/DDBJ whole genome shotgun (WGS) entry which is preliminary data.</text>
</comment>
<evidence type="ECO:0000256" key="4">
    <source>
        <dbReference type="ARBA" id="ARBA00022741"/>
    </source>
</evidence>
<keyword evidence="7 8" id="KW-0472">Membrane</keyword>
<dbReference type="InterPro" id="IPR011527">
    <property type="entry name" value="ABC1_TM_dom"/>
</dbReference>
<keyword evidence="5 11" id="KW-0067">ATP-binding</keyword>
<dbReference type="SUPFAM" id="SSF52540">
    <property type="entry name" value="P-loop containing nucleoside triphosphate hydrolases"/>
    <property type="match status" value="1"/>
</dbReference>
<dbReference type="InterPro" id="IPR036640">
    <property type="entry name" value="ABC1_TM_sf"/>
</dbReference>
<dbReference type="Gene3D" id="3.40.50.300">
    <property type="entry name" value="P-loop containing nucleotide triphosphate hydrolases"/>
    <property type="match status" value="1"/>
</dbReference>
<evidence type="ECO:0000256" key="7">
    <source>
        <dbReference type="ARBA" id="ARBA00023136"/>
    </source>
</evidence>
<evidence type="ECO:0000259" key="10">
    <source>
        <dbReference type="PROSITE" id="PS50929"/>
    </source>
</evidence>
<keyword evidence="4" id="KW-0547">Nucleotide-binding</keyword>
<dbReference type="RefSeq" id="WP_146860067.1">
    <property type="nucleotide sequence ID" value="NZ_BKAU01000001.1"/>
</dbReference>
<dbReference type="InterPro" id="IPR003439">
    <property type="entry name" value="ABC_transporter-like_ATP-bd"/>
</dbReference>
<dbReference type="GO" id="GO:0016887">
    <property type="term" value="F:ATP hydrolysis activity"/>
    <property type="evidence" value="ECO:0007669"/>
    <property type="project" value="InterPro"/>
</dbReference>
<evidence type="ECO:0000259" key="9">
    <source>
        <dbReference type="PROSITE" id="PS50893"/>
    </source>
</evidence>